<proteinExistence type="predicted"/>
<keyword evidence="2" id="KW-0328">Glycosyltransferase</keyword>
<evidence type="ECO:0000256" key="4">
    <source>
        <dbReference type="ARBA" id="ARBA00022692"/>
    </source>
</evidence>
<dbReference type="GO" id="GO:0016758">
    <property type="term" value="F:hexosyltransferase activity"/>
    <property type="evidence" value="ECO:0007669"/>
    <property type="project" value="InterPro"/>
</dbReference>
<name>A0A6L6JB48_9RHOB</name>
<evidence type="ECO:0000256" key="7">
    <source>
        <dbReference type="ARBA" id="ARBA00023034"/>
    </source>
</evidence>
<evidence type="ECO:0000256" key="8">
    <source>
        <dbReference type="ARBA" id="ARBA00023136"/>
    </source>
</evidence>
<evidence type="ECO:0000256" key="1">
    <source>
        <dbReference type="ARBA" id="ARBA00004323"/>
    </source>
</evidence>
<evidence type="ECO:0000256" key="2">
    <source>
        <dbReference type="ARBA" id="ARBA00022676"/>
    </source>
</evidence>
<dbReference type="Pfam" id="PF13704">
    <property type="entry name" value="Glyco_tranf_2_4"/>
    <property type="match status" value="1"/>
</dbReference>
<keyword evidence="7" id="KW-0333">Golgi apparatus</keyword>
<dbReference type="InterPro" id="IPR002659">
    <property type="entry name" value="Glyco_trans_31"/>
</dbReference>
<reference evidence="9 10" key="1">
    <citation type="submission" date="2019-11" db="EMBL/GenBank/DDBJ databases">
        <authorList>
            <person name="Dong K."/>
        </authorList>
    </citation>
    <scope>NUCLEOTIDE SEQUENCE [LARGE SCALE GENOMIC DNA]</scope>
    <source>
        <strain evidence="9 10">NBRC 111993</strain>
    </source>
</reference>
<dbReference type="PANTHER" id="PTHR11214:SF3">
    <property type="entry name" value="BETA-1,3-GALACTOSYLTRANSFERASE 6"/>
    <property type="match status" value="1"/>
</dbReference>
<evidence type="ECO:0000313" key="9">
    <source>
        <dbReference type="EMBL" id="MTH78358.1"/>
    </source>
</evidence>
<evidence type="ECO:0008006" key="11">
    <source>
        <dbReference type="Google" id="ProtNLM"/>
    </source>
</evidence>
<evidence type="ECO:0000256" key="3">
    <source>
        <dbReference type="ARBA" id="ARBA00022679"/>
    </source>
</evidence>
<evidence type="ECO:0000256" key="5">
    <source>
        <dbReference type="ARBA" id="ARBA00022968"/>
    </source>
</evidence>
<accession>A0A6L6JB48</accession>
<keyword evidence="6" id="KW-1133">Transmembrane helix</keyword>
<gene>
    <name evidence="9" type="ORF">GL286_11510</name>
</gene>
<dbReference type="AlphaFoldDB" id="A0A6L6JB48"/>
<evidence type="ECO:0000256" key="6">
    <source>
        <dbReference type="ARBA" id="ARBA00022989"/>
    </source>
</evidence>
<comment type="subcellular location">
    <subcellularLocation>
        <location evidence="1">Golgi apparatus membrane</location>
        <topology evidence="1">Single-pass type II membrane protein</topology>
    </subcellularLocation>
</comment>
<dbReference type="GO" id="GO:0006493">
    <property type="term" value="P:protein O-linked glycosylation"/>
    <property type="evidence" value="ECO:0007669"/>
    <property type="project" value="TreeGrafter"/>
</dbReference>
<dbReference type="Proteomes" id="UP000478183">
    <property type="component" value="Unassembled WGS sequence"/>
</dbReference>
<dbReference type="GO" id="GO:0016020">
    <property type="term" value="C:membrane"/>
    <property type="evidence" value="ECO:0007669"/>
    <property type="project" value="InterPro"/>
</dbReference>
<evidence type="ECO:0000313" key="10">
    <source>
        <dbReference type="Proteomes" id="UP000478183"/>
    </source>
</evidence>
<keyword evidence="3" id="KW-0808">Transferase</keyword>
<dbReference type="PANTHER" id="PTHR11214">
    <property type="entry name" value="BETA-1,3-N-ACETYLGLUCOSAMINYLTRANSFERASE"/>
    <property type="match status" value="1"/>
</dbReference>
<keyword evidence="4" id="KW-0812">Transmembrane</keyword>
<dbReference type="OrthoDB" id="7981249at2"/>
<organism evidence="9 10">
    <name type="scientific">Paracoccus aestuariivivens</name>
    <dbReference type="NCBI Taxonomy" id="1820333"/>
    <lineage>
        <taxon>Bacteria</taxon>
        <taxon>Pseudomonadati</taxon>
        <taxon>Pseudomonadota</taxon>
        <taxon>Alphaproteobacteria</taxon>
        <taxon>Rhodobacterales</taxon>
        <taxon>Paracoccaceae</taxon>
        <taxon>Paracoccus</taxon>
    </lineage>
</organism>
<dbReference type="Gene3D" id="3.90.550.50">
    <property type="match status" value="1"/>
</dbReference>
<comment type="caution">
    <text evidence="9">The sequence shown here is derived from an EMBL/GenBank/DDBJ whole genome shotgun (WGS) entry which is preliminary data.</text>
</comment>
<dbReference type="EMBL" id="WMIE01000006">
    <property type="protein sequence ID" value="MTH78358.1"/>
    <property type="molecule type" value="Genomic_DNA"/>
</dbReference>
<protein>
    <recommendedName>
        <fullName evidence="11">Glycosyltransferase family 2 protein</fullName>
    </recommendedName>
</protein>
<keyword evidence="10" id="KW-1185">Reference proteome</keyword>
<keyword evidence="5" id="KW-0735">Signal-anchor</keyword>
<dbReference type="Pfam" id="PF01762">
    <property type="entry name" value="Galactosyl_T"/>
    <property type="match status" value="1"/>
</dbReference>
<keyword evidence="8" id="KW-0472">Membrane</keyword>
<sequence length="1190" mass="129204">MSNRPYMMRQESVRMSTNTTLTPVGFLSLEIADGDVSDAWCSSIGLKILSDPARPGHVEIPLPGWIWRDVASPDAAHIRWTTGEAEISRQAIYERLSQLTAKPVDAWDAPALVGVLEHFHYGGFSATPLTAKENDWLRQAAQLTGLGQLIPEPFSPTKVLPGQAAISAFGTALRRQNGDADPIGTLEEALGKALALAPDLAAQQALILAATVEFCRADALPQLIAILQSHGLPEPASWAFEPWTRAQAMAFRLCASDQSGACELADEIAANPMDWVATPVLAWALRYPFTAAGRHLSGNVRTTLISAITRFSEARAPLSCSEMIRSTVALLANSLHMLDNDLAEAVIWRSLRAFGTSPTFWDGVAAAVSAGKTMPAELLAGLQAFRLLQQGAYATVPTRHAALVETGLRRLRNLGVADIDRLQVELMSASRSGPLETNHALTEAPNGPATLLRADLAPRTLAVPPSPAILRKALRRATTDTPTDALADLQRRTMGLARALAAPGAPDALALTERPADPAEMIEQLSSLLVQLSGPEARYCGIGIGYALLADLVAEGTHRAKAILSTMLPVISGLVRGLNSSERAQMARAPFPRSASARLHACLDAAPDLSALADALPLRASQGFRTALRRPNGIPTGPALIDTLVVVVSCHANLDTRVAALRQGWLSDLERMNIPYIVLVGGDETRLNGDILQVAASDSYEGLPQKIIAMIDWVLSETGFAHMLKIDDDCHVDPVAWFGDALWRQTDWYGRTLDKSGGLAERDWHQARAKNDAARLSFETLPLEGIYTDGSTGYALSRAAMSSISAEANRIEGRRLVAGAFSEDRMIGAMLTRAGFMPESGNYYSLILRKSCSDGLAVPQWSEGFMPNDRIRHTKVVHFDGVVPNAWIESSSQAAHLLPARIWPSARLPGTAFDNAALCLISPESTVNRAIEAKIAVASVVRNERAILPHFLAHYRNLGVEAFLIADNLSDDGTLEYLAGQPDVALFSASGQFRHTDQGTDWKLALMSQLRCGRWTLVADADEFLVLPHNIGLAEHIAKLPEAVDAQRVLMRDMYPEGNFAVADFNRQAPFDAAPLSDAEPFLRNSIWRGPFSNCETLTSALRHRLMPDARIEAFVAQKTALVRYQPWMRFSTSMHYATEVTLAADDLIFAHFKYHAGFAGKARSEAKRGQYWNSAEEYRTYCETGFASS</sequence>